<dbReference type="HOGENOM" id="CLU_1486531_0_0_0"/>
<dbReference type="Proteomes" id="UP000017081">
    <property type="component" value="Unassembled WGS sequence"/>
</dbReference>
<keyword evidence="3" id="KW-1185">Reference proteome</keyword>
<proteinExistence type="predicted"/>
<dbReference type="EMBL" id="AXZF01000033">
    <property type="protein sequence ID" value="ERT69159.1"/>
    <property type="molecule type" value="Genomic_DNA"/>
</dbReference>
<dbReference type="InterPro" id="IPR003741">
    <property type="entry name" value="LUD_dom"/>
</dbReference>
<accession>U7VDH6</accession>
<organism evidence="2 3">
    <name type="scientific">Cetobacterium somerae ATCC BAA-474</name>
    <dbReference type="NCBI Taxonomy" id="1319815"/>
    <lineage>
        <taxon>Bacteria</taxon>
        <taxon>Fusobacteriati</taxon>
        <taxon>Fusobacteriota</taxon>
        <taxon>Fusobacteriia</taxon>
        <taxon>Fusobacteriales</taxon>
        <taxon>Fusobacteriaceae</taxon>
        <taxon>Cetobacterium</taxon>
    </lineage>
</organism>
<reference evidence="2 3" key="1">
    <citation type="submission" date="2013-08" db="EMBL/GenBank/DDBJ databases">
        <authorList>
            <person name="Weinstock G."/>
            <person name="Sodergren E."/>
            <person name="Wylie T."/>
            <person name="Fulton L."/>
            <person name="Fulton R."/>
            <person name="Fronick C."/>
            <person name="O'Laughlin M."/>
            <person name="Godfrey J."/>
            <person name="Miner T."/>
            <person name="Herter B."/>
            <person name="Appelbaum E."/>
            <person name="Cordes M."/>
            <person name="Lek S."/>
            <person name="Wollam A."/>
            <person name="Pepin K.H."/>
            <person name="Palsikar V.B."/>
            <person name="Mitreva M."/>
            <person name="Wilson R.K."/>
        </authorList>
    </citation>
    <scope>NUCLEOTIDE SEQUENCE [LARGE SCALE GENOMIC DNA]</scope>
    <source>
        <strain evidence="2 3">ATCC BAA-474</strain>
    </source>
</reference>
<evidence type="ECO:0000313" key="3">
    <source>
        <dbReference type="Proteomes" id="UP000017081"/>
    </source>
</evidence>
<protein>
    <recommendedName>
        <fullName evidence="1">LUD domain-containing protein</fullName>
    </recommendedName>
</protein>
<dbReference type="AlphaFoldDB" id="U7VDH6"/>
<dbReference type="Pfam" id="PF02589">
    <property type="entry name" value="LUD_dom"/>
    <property type="match status" value="1"/>
</dbReference>
<dbReference type="RefSeq" id="WP_023050438.1">
    <property type="nucleotide sequence ID" value="NZ_CP173065.2"/>
</dbReference>
<evidence type="ECO:0000259" key="1">
    <source>
        <dbReference type="Pfam" id="PF02589"/>
    </source>
</evidence>
<dbReference type="STRING" id="1319815.HMPREF0202_00893"/>
<dbReference type="eggNOG" id="COG1139">
    <property type="taxonomic scope" value="Bacteria"/>
</dbReference>
<name>U7VDH6_9FUSO</name>
<dbReference type="PANTHER" id="PTHR36179">
    <property type="entry name" value="LUD_DOM DOMAIN-CONTAINING PROTEIN"/>
    <property type="match status" value="1"/>
</dbReference>
<comment type="caution">
    <text evidence="2">The sequence shown here is derived from an EMBL/GenBank/DDBJ whole genome shotgun (WGS) entry which is preliminary data.</text>
</comment>
<feature type="domain" description="LUD" evidence="1">
    <location>
        <begin position="77"/>
        <end position="142"/>
    </location>
</feature>
<sequence>MDQNLKWFYDLKAKEITKLLLHKEYDAILVKDLNELKNILISKIPSSESLVLDQTPFLNSLELLFPLSKKGCRIYDYKKEQQAILADNFIAECDFITENGELIFLDNFASSASIFGPNKIFAIVGINKFVKNLIEAEKKMPEILEIRNHFNDTNDSFGIIHHGRKFPNKYTVLVVPENIGF</sequence>
<evidence type="ECO:0000313" key="2">
    <source>
        <dbReference type="EMBL" id="ERT69159.1"/>
    </source>
</evidence>
<dbReference type="PANTHER" id="PTHR36179:SF2">
    <property type="entry name" value="LUD DOMAIN-CONTAINING PROTEIN"/>
    <property type="match status" value="1"/>
</dbReference>
<gene>
    <name evidence="2" type="ORF">HMPREF0202_00893</name>
</gene>